<proteinExistence type="predicted"/>
<gene>
    <name evidence="1" type="ORF">SAMN06296416_101553</name>
</gene>
<reference evidence="1 2" key="1">
    <citation type="submission" date="2017-09" db="EMBL/GenBank/DDBJ databases">
        <authorList>
            <person name="Ehlers B."/>
            <person name="Leendertz F.H."/>
        </authorList>
    </citation>
    <scope>NUCLEOTIDE SEQUENCE [LARGE SCALE GENOMIC DNA]</scope>
    <source>
        <strain evidence="1 2">CGMCC 1.10978</strain>
    </source>
</reference>
<organism evidence="1 2">
    <name type="scientific">Pseudoxanthomonas wuyuanensis</name>
    <dbReference type="NCBI Taxonomy" id="1073196"/>
    <lineage>
        <taxon>Bacteria</taxon>
        <taxon>Pseudomonadati</taxon>
        <taxon>Pseudomonadota</taxon>
        <taxon>Gammaproteobacteria</taxon>
        <taxon>Lysobacterales</taxon>
        <taxon>Lysobacteraceae</taxon>
        <taxon>Pseudoxanthomonas</taxon>
    </lineage>
</organism>
<evidence type="ECO:0000313" key="1">
    <source>
        <dbReference type="EMBL" id="SOD51300.1"/>
    </source>
</evidence>
<protein>
    <submittedName>
        <fullName evidence="1">Uncharacterized protein</fullName>
    </submittedName>
</protein>
<sequence>MASETPILLIAGTAGGVGESRAHMLASGGGGAIDSQAQSQAQAQGRLIAAAARRSVSASLGGRCHG</sequence>
<dbReference type="EMBL" id="OCND01000001">
    <property type="protein sequence ID" value="SOD51300.1"/>
    <property type="molecule type" value="Genomic_DNA"/>
</dbReference>
<dbReference type="Proteomes" id="UP000219374">
    <property type="component" value="Unassembled WGS sequence"/>
</dbReference>
<evidence type="ECO:0000313" key="2">
    <source>
        <dbReference type="Proteomes" id="UP000219374"/>
    </source>
</evidence>
<name>A0A286CY34_9GAMM</name>
<accession>A0A286CY34</accession>
<keyword evidence="2" id="KW-1185">Reference proteome</keyword>
<dbReference type="AlphaFoldDB" id="A0A286CY34"/>